<accession>A0A3A4N1N4</accession>
<sequence length="99" mass="11042">MEMGHLTRSIFFLILIALALTPDYGEKSEVIISTAAASDGSEAVQQERYAIDSVSVRAVTSGPKHHFFGYYGISPWNESRTRLLCLETDFQNRLTFPIG</sequence>
<protein>
    <submittedName>
        <fullName evidence="1">Uncharacterized protein</fullName>
    </submittedName>
</protein>
<evidence type="ECO:0000313" key="1">
    <source>
        <dbReference type="EMBL" id="RJP16033.1"/>
    </source>
</evidence>
<dbReference type="EMBL" id="QZKU01000128">
    <property type="protein sequence ID" value="RJP16033.1"/>
    <property type="molecule type" value="Genomic_DNA"/>
</dbReference>
<comment type="caution">
    <text evidence="1">The sequence shown here is derived from an EMBL/GenBank/DDBJ whole genome shotgun (WGS) entry which is preliminary data.</text>
</comment>
<dbReference type="AlphaFoldDB" id="A0A3A4N1N4"/>
<dbReference type="Proteomes" id="UP000265882">
    <property type="component" value="Unassembled WGS sequence"/>
</dbReference>
<proteinExistence type="predicted"/>
<evidence type="ECO:0000313" key="2">
    <source>
        <dbReference type="Proteomes" id="UP000265882"/>
    </source>
</evidence>
<organism evidence="1 2">
    <name type="scientific">Abyssobacteria bacterium (strain SURF_5)</name>
    <dbReference type="NCBI Taxonomy" id="2093360"/>
    <lineage>
        <taxon>Bacteria</taxon>
        <taxon>Pseudomonadati</taxon>
        <taxon>Candidatus Hydrogenedentota</taxon>
        <taxon>Candidatus Abyssobacteria</taxon>
    </lineage>
</organism>
<name>A0A3A4N1N4_ABYX5</name>
<gene>
    <name evidence="1" type="ORF">C4520_18615</name>
</gene>
<reference evidence="1 2" key="1">
    <citation type="journal article" date="2017" name="ISME J.">
        <title>Energy and carbon metabolisms in a deep terrestrial subsurface fluid microbial community.</title>
        <authorList>
            <person name="Momper L."/>
            <person name="Jungbluth S.P."/>
            <person name="Lee M.D."/>
            <person name="Amend J.P."/>
        </authorList>
    </citation>
    <scope>NUCLEOTIDE SEQUENCE [LARGE SCALE GENOMIC DNA]</scope>
    <source>
        <strain evidence="1">SURF_5</strain>
    </source>
</reference>